<sequence>PSPVDSGDRLPTEEPCAFGYLDSKGFSSSKVVTLCLPPSGALMKIAPSWNSLTETLEPLKPVLALQTDILASMLANLTRIGLVTLVQSSPAVSAMSWKIRALRRLLVSILSSCREHSPIWRRSSPSILMTSSRKARNSSATFATVSLAGPAVWICASSALIFFIKLSSSDFCADNTSASWDIVQCLCFFGLLKKKFDVLAGGVPKLFYLTSLLHCENLKSLYYLINWILI</sequence>
<reference evidence="1" key="1">
    <citation type="submission" date="2020-08" db="EMBL/GenBank/DDBJ databases">
        <title>Spodoptera exigua strain:BAW_Kor-Di-RS1 Genome sequencing and assembly.</title>
        <authorList>
            <person name="Kim J."/>
            <person name="Nam H.Y."/>
            <person name="Kwon M."/>
            <person name="Choi J.H."/>
            <person name="Cho S.R."/>
            <person name="Kim G.-H."/>
        </authorList>
    </citation>
    <scope>NUCLEOTIDE SEQUENCE</scope>
    <source>
        <strain evidence="1">BAW_Kor-Di-RS1</strain>
        <tissue evidence="1">Whole-body</tissue>
    </source>
</reference>
<dbReference type="EMBL" id="JACKWZ010000961">
    <property type="protein sequence ID" value="KAF9404501.1"/>
    <property type="molecule type" value="Genomic_DNA"/>
</dbReference>
<evidence type="ECO:0000313" key="1">
    <source>
        <dbReference type="EMBL" id="KAF9404501.1"/>
    </source>
</evidence>
<name>A0A835G3C3_SPOEX</name>
<evidence type="ECO:0000313" key="2">
    <source>
        <dbReference type="Proteomes" id="UP000648187"/>
    </source>
</evidence>
<organism evidence="1 2">
    <name type="scientific">Spodoptera exigua</name>
    <name type="common">Beet armyworm</name>
    <name type="synonym">Noctua fulgens</name>
    <dbReference type="NCBI Taxonomy" id="7107"/>
    <lineage>
        <taxon>Eukaryota</taxon>
        <taxon>Metazoa</taxon>
        <taxon>Ecdysozoa</taxon>
        <taxon>Arthropoda</taxon>
        <taxon>Hexapoda</taxon>
        <taxon>Insecta</taxon>
        <taxon>Pterygota</taxon>
        <taxon>Neoptera</taxon>
        <taxon>Endopterygota</taxon>
        <taxon>Lepidoptera</taxon>
        <taxon>Glossata</taxon>
        <taxon>Ditrysia</taxon>
        <taxon>Noctuoidea</taxon>
        <taxon>Noctuidae</taxon>
        <taxon>Amphipyrinae</taxon>
        <taxon>Spodoptera</taxon>
    </lineage>
</organism>
<accession>A0A835G3C3</accession>
<protein>
    <submittedName>
        <fullName evidence="1">Uncharacterized protein</fullName>
    </submittedName>
</protein>
<feature type="non-terminal residue" evidence="1">
    <location>
        <position position="230"/>
    </location>
</feature>
<gene>
    <name evidence="1" type="ORF">HW555_014310</name>
</gene>
<keyword evidence="2" id="KW-1185">Reference proteome</keyword>
<proteinExistence type="predicted"/>
<dbReference type="Proteomes" id="UP000648187">
    <property type="component" value="Unassembled WGS sequence"/>
</dbReference>
<dbReference type="AlphaFoldDB" id="A0A835G3C3"/>
<comment type="caution">
    <text evidence="1">The sequence shown here is derived from an EMBL/GenBank/DDBJ whole genome shotgun (WGS) entry which is preliminary data.</text>
</comment>